<comment type="caution">
    <text evidence="2">The sequence shown here is derived from an EMBL/GenBank/DDBJ whole genome shotgun (WGS) entry which is preliminary data.</text>
</comment>
<protein>
    <submittedName>
        <fullName evidence="2">Uncharacterized protein</fullName>
    </submittedName>
</protein>
<evidence type="ECO:0000313" key="2">
    <source>
        <dbReference type="EMBL" id="SAL09660.1"/>
    </source>
</evidence>
<dbReference type="AlphaFoldDB" id="A0A658QQB2"/>
<dbReference type="OrthoDB" id="9108989at2"/>
<dbReference type="Proteomes" id="UP000198263">
    <property type="component" value="Unassembled WGS sequence"/>
</dbReference>
<accession>A0A658QQB2</accession>
<evidence type="ECO:0000256" key="1">
    <source>
        <dbReference type="SAM" id="MobiDB-lite"/>
    </source>
</evidence>
<reference evidence="2 3" key="1">
    <citation type="submission" date="2016-01" db="EMBL/GenBank/DDBJ databases">
        <authorList>
            <person name="Peeters C."/>
        </authorList>
    </citation>
    <scope>NUCLEOTIDE SEQUENCE [LARGE SCALE GENOMIC DNA]</scope>
    <source>
        <strain evidence="2">LMG 29315</strain>
    </source>
</reference>
<evidence type="ECO:0000313" key="3">
    <source>
        <dbReference type="Proteomes" id="UP000198263"/>
    </source>
</evidence>
<organism evidence="2 3">
    <name type="scientific">Caballeronia concitans</name>
    <dbReference type="NCBI Taxonomy" id="1777133"/>
    <lineage>
        <taxon>Bacteria</taxon>
        <taxon>Pseudomonadati</taxon>
        <taxon>Pseudomonadota</taxon>
        <taxon>Betaproteobacteria</taxon>
        <taxon>Burkholderiales</taxon>
        <taxon>Burkholderiaceae</taxon>
        <taxon>Caballeronia</taxon>
    </lineage>
</organism>
<dbReference type="RefSeq" id="WP_159459335.1">
    <property type="nucleotide sequence ID" value="NZ_FCNV02000001.1"/>
</dbReference>
<sequence>MSTWMWVVGAWIIFAICVVLFVRGASARTDAVDESRPETAPAQGERSGAKV</sequence>
<keyword evidence="3" id="KW-1185">Reference proteome</keyword>
<dbReference type="EMBL" id="FCNV02000001">
    <property type="protein sequence ID" value="SAL09660.1"/>
    <property type="molecule type" value="Genomic_DNA"/>
</dbReference>
<feature type="region of interest" description="Disordered" evidence="1">
    <location>
        <begin position="28"/>
        <end position="51"/>
    </location>
</feature>
<proteinExistence type="predicted"/>
<name>A0A658QQB2_9BURK</name>
<gene>
    <name evidence="2" type="ORF">AWB72_00148</name>
</gene>